<feature type="transmembrane region" description="Helical" evidence="11">
    <location>
        <begin position="150"/>
        <end position="169"/>
    </location>
</feature>
<dbReference type="PANTHER" id="PTHR46061">
    <property type="entry name" value="THYROTROPIN-RELEASING HORMONE RECEPTOR"/>
    <property type="match status" value="1"/>
</dbReference>
<dbReference type="PRINTS" id="PR00751">
    <property type="entry name" value="THYROLIBRINR"/>
</dbReference>
<evidence type="ECO:0000256" key="7">
    <source>
        <dbReference type="ARBA" id="ARBA00023136"/>
    </source>
</evidence>
<feature type="transmembrane region" description="Helical" evidence="11">
    <location>
        <begin position="295"/>
        <end position="311"/>
    </location>
</feature>
<dbReference type="KEGG" id="goe:100907270"/>
<feature type="domain" description="G-protein coupled receptors family 1 profile" evidence="13">
    <location>
        <begin position="84"/>
        <end position="351"/>
    </location>
</feature>
<dbReference type="PROSITE" id="PS00237">
    <property type="entry name" value="G_PROTEIN_RECEP_F1_1"/>
    <property type="match status" value="1"/>
</dbReference>
<dbReference type="SMART" id="SM01381">
    <property type="entry name" value="7TM_GPCR_Srsx"/>
    <property type="match status" value="1"/>
</dbReference>
<dbReference type="GO" id="GO:0016020">
    <property type="term" value="C:membrane"/>
    <property type="evidence" value="ECO:0007669"/>
    <property type="project" value="UniProtKB-SubCell"/>
</dbReference>
<dbReference type="InterPro" id="IPR000276">
    <property type="entry name" value="GPCR_Rhodpsn"/>
</dbReference>
<keyword evidence="12" id="KW-0732">Signal</keyword>
<evidence type="ECO:0000313" key="14">
    <source>
        <dbReference type="Proteomes" id="UP000694867"/>
    </source>
</evidence>
<evidence type="ECO:0000256" key="6">
    <source>
        <dbReference type="ARBA" id="ARBA00022989"/>
    </source>
</evidence>
<feature type="transmembrane region" description="Helical" evidence="11">
    <location>
        <begin position="189"/>
        <end position="216"/>
    </location>
</feature>
<evidence type="ECO:0000256" key="2">
    <source>
        <dbReference type="ARBA" id="ARBA00004370"/>
    </source>
</evidence>
<keyword evidence="5 9" id="KW-0812">Transmembrane</keyword>
<dbReference type="PROSITE" id="PS50262">
    <property type="entry name" value="G_PROTEIN_RECEP_F1_2"/>
    <property type="match status" value="1"/>
</dbReference>
<dbReference type="GO" id="GO:0004997">
    <property type="term" value="F:thyrotropin-releasing hormone receptor activity"/>
    <property type="evidence" value="ECO:0007669"/>
    <property type="project" value="InterPro"/>
</dbReference>
<keyword evidence="7 11" id="KW-0472">Membrane</keyword>
<dbReference type="GeneID" id="100907270"/>
<evidence type="ECO:0000256" key="11">
    <source>
        <dbReference type="SAM" id="Phobius"/>
    </source>
</evidence>
<organism evidence="14 15">
    <name type="scientific">Galendromus occidentalis</name>
    <name type="common">western predatory mite</name>
    <dbReference type="NCBI Taxonomy" id="34638"/>
    <lineage>
        <taxon>Eukaryota</taxon>
        <taxon>Metazoa</taxon>
        <taxon>Ecdysozoa</taxon>
        <taxon>Arthropoda</taxon>
        <taxon>Chelicerata</taxon>
        <taxon>Arachnida</taxon>
        <taxon>Acari</taxon>
        <taxon>Parasitiformes</taxon>
        <taxon>Mesostigmata</taxon>
        <taxon>Gamasina</taxon>
        <taxon>Phytoseioidea</taxon>
        <taxon>Phytoseiidae</taxon>
        <taxon>Typhlodrominae</taxon>
        <taxon>Galendromus</taxon>
    </lineage>
</organism>
<feature type="chain" id="PRO_5042597673" description="Thyrotropin-releasing hormone receptor" evidence="12">
    <location>
        <begin position="24"/>
        <end position="452"/>
    </location>
</feature>
<evidence type="ECO:0000256" key="10">
    <source>
        <dbReference type="SAM" id="MobiDB-lite"/>
    </source>
</evidence>
<comment type="subcellular location">
    <subcellularLocation>
        <location evidence="2">Membrane</location>
    </subcellularLocation>
</comment>
<dbReference type="SUPFAM" id="SSF81321">
    <property type="entry name" value="Family A G protein-coupled receptor-like"/>
    <property type="match status" value="1"/>
</dbReference>
<dbReference type="InterPro" id="IPR002120">
    <property type="entry name" value="TRH_rcpt_1"/>
</dbReference>
<dbReference type="Gene3D" id="1.20.1070.10">
    <property type="entry name" value="Rhodopsin 7-helix transmembrane proteins"/>
    <property type="match status" value="1"/>
</dbReference>
<sequence length="452" mass="51314">MMASSAFLCMLFVLLLRFGPAMSCSPPKNSSSGCIEAATLTTLNNTRLHTGEDPDVKEPRYRPLEYTIVGTASMGSIFVIGVLGNVMVVLVVLQTRSMHTPTNCYLVSLSLADLMVLISSVPNEMMAQFILEDEWVWGRAGCKLFIFTQYLGINASALSITAFTVERYIAICLPMKAQTVCTVNRAKKIILCVWLFALCYCAPWLFFLTTTTPIHYRGFENFYKETCTFSLARSFYIHFFFADFILFYVVPLIMSCVFYGLMARVLFKPDIASATKICGDLKTNMNGNSSSRVQVVKMLIVVVVLFATLWLPYRVLLVYNSFAEKPYLELWYLMLCKTLIYINSAVNPILYNAMSIKFRRAFRRTLSCGKHTSKGLYSPSSRCAKHKGKHSYTQKNHLNHCSRRSSTSKPDISYKPPTVRFDTTTTVMNPESASRKSSKYRLKTRRDTRQML</sequence>
<evidence type="ECO:0000256" key="12">
    <source>
        <dbReference type="SAM" id="SignalP"/>
    </source>
</evidence>
<dbReference type="PRINTS" id="PR01846">
    <property type="entry name" value="TRHRFAMILY"/>
</dbReference>
<feature type="transmembrane region" description="Helical" evidence="11">
    <location>
        <begin position="236"/>
        <end position="261"/>
    </location>
</feature>
<evidence type="ECO:0000259" key="13">
    <source>
        <dbReference type="PROSITE" id="PS50262"/>
    </source>
</evidence>
<evidence type="ECO:0000256" key="1">
    <source>
        <dbReference type="ARBA" id="ARBA00004100"/>
    </source>
</evidence>
<proteinExistence type="inferred from homology"/>
<dbReference type="AlphaFoldDB" id="A0AAJ6QQN0"/>
<reference evidence="15" key="1">
    <citation type="submission" date="2025-08" db="UniProtKB">
        <authorList>
            <consortium name="RefSeq"/>
        </authorList>
    </citation>
    <scope>IDENTIFICATION</scope>
</reference>
<comment type="function">
    <text evidence="1">Receptor for thyrotropin-releasing hormone (TRH). Upon ligand binding, this G-protein-coupled receptor triggers activation of the phosphatidylinositol (IP3)-calcium-protein kinase C (PKC) pathway.</text>
</comment>
<keyword evidence="6 11" id="KW-1133">Transmembrane helix</keyword>
<evidence type="ECO:0000313" key="15">
    <source>
        <dbReference type="RefSeq" id="XP_003740875.2"/>
    </source>
</evidence>
<name>A0AAJ6QQN0_9ACAR</name>
<gene>
    <name evidence="15" type="primary">LOC100907270</name>
</gene>
<dbReference type="RefSeq" id="XP_003740875.2">
    <property type="nucleotide sequence ID" value="XM_003740827.2"/>
</dbReference>
<evidence type="ECO:0000256" key="8">
    <source>
        <dbReference type="ARBA" id="ARBA00032251"/>
    </source>
</evidence>
<keyword evidence="9" id="KW-0807">Transducer</keyword>
<feature type="region of interest" description="Disordered" evidence="10">
    <location>
        <begin position="397"/>
        <end position="452"/>
    </location>
</feature>
<accession>A0AAJ6QQN0</accession>
<feature type="transmembrane region" description="Helical" evidence="11">
    <location>
        <begin position="66"/>
        <end position="93"/>
    </location>
</feature>
<feature type="transmembrane region" description="Helical" evidence="11">
    <location>
        <begin position="105"/>
        <end position="130"/>
    </location>
</feature>
<dbReference type="Pfam" id="PF00001">
    <property type="entry name" value="7tm_1"/>
    <property type="match status" value="1"/>
</dbReference>
<dbReference type="CDD" id="cd14995">
    <property type="entry name" value="7tmA_TRH-R"/>
    <property type="match status" value="1"/>
</dbReference>
<keyword evidence="9" id="KW-0297">G-protein coupled receptor</keyword>
<dbReference type="Proteomes" id="UP000694867">
    <property type="component" value="Unplaced"/>
</dbReference>
<evidence type="ECO:0000256" key="9">
    <source>
        <dbReference type="RuleBase" id="RU000688"/>
    </source>
</evidence>
<keyword evidence="14" id="KW-1185">Reference proteome</keyword>
<feature type="compositionally biased region" description="Polar residues" evidence="10">
    <location>
        <begin position="421"/>
        <end position="432"/>
    </location>
</feature>
<protein>
    <recommendedName>
        <fullName evidence="4">Thyrotropin-releasing hormone receptor</fullName>
    </recommendedName>
    <alternativeName>
        <fullName evidence="8">Thyroliberin receptor</fullName>
    </alternativeName>
</protein>
<dbReference type="InterPro" id="IPR017452">
    <property type="entry name" value="GPCR_Rhodpsn_7TM"/>
</dbReference>
<feature type="signal peptide" evidence="12">
    <location>
        <begin position="1"/>
        <end position="23"/>
    </location>
</feature>
<evidence type="ECO:0000256" key="4">
    <source>
        <dbReference type="ARBA" id="ARBA00018873"/>
    </source>
</evidence>
<dbReference type="PRINTS" id="PR00237">
    <property type="entry name" value="GPCRRHODOPSN"/>
</dbReference>
<dbReference type="PANTHER" id="PTHR46061:SF3">
    <property type="entry name" value="THYROTROPIN-RELEASING HORMONE RECEPTOR"/>
    <property type="match status" value="1"/>
</dbReference>
<keyword evidence="9" id="KW-0675">Receptor</keyword>
<evidence type="ECO:0000256" key="5">
    <source>
        <dbReference type="ARBA" id="ARBA00022692"/>
    </source>
</evidence>
<comment type="similarity">
    <text evidence="3 9">Belongs to the G-protein coupled receptor 1 family.</text>
</comment>
<feature type="transmembrane region" description="Helical" evidence="11">
    <location>
        <begin position="331"/>
        <end position="354"/>
    </location>
</feature>
<evidence type="ECO:0000256" key="3">
    <source>
        <dbReference type="ARBA" id="ARBA00010663"/>
    </source>
</evidence>